<comment type="caution">
    <text evidence="7">The sequence shown here is derived from an EMBL/GenBank/DDBJ whole genome shotgun (WGS) entry which is preliminary data.</text>
</comment>
<organism evidence="7 8">
    <name type="scientific">Leuconostoc gelidum subsp. gelidum</name>
    <dbReference type="NCBI Taxonomy" id="1607839"/>
    <lineage>
        <taxon>Bacteria</taxon>
        <taxon>Bacillati</taxon>
        <taxon>Bacillota</taxon>
        <taxon>Bacilli</taxon>
        <taxon>Lactobacillales</taxon>
        <taxon>Lactobacillaceae</taxon>
        <taxon>Leuconostoc</taxon>
        <taxon>Leuconostoc gelidum group</taxon>
    </lineage>
</organism>
<keyword evidence="1" id="KW-0134">Cell wall</keyword>
<dbReference type="EMBL" id="JAHBFV010000007">
    <property type="protein sequence ID" value="MBZ6015463.1"/>
    <property type="molecule type" value="Genomic_DNA"/>
</dbReference>
<dbReference type="AlphaFoldDB" id="A0AB35FYC9"/>
<evidence type="ECO:0000256" key="5">
    <source>
        <dbReference type="SAM" id="Phobius"/>
    </source>
</evidence>
<feature type="domain" description="Gram-positive cocci surface proteins LPxTG" evidence="6">
    <location>
        <begin position="9"/>
        <end position="45"/>
    </location>
</feature>
<keyword evidence="5" id="KW-0472">Membrane</keyword>
<evidence type="ECO:0000256" key="3">
    <source>
        <dbReference type="ARBA" id="ARBA00022729"/>
    </source>
</evidence>
<evidence type="ECO:0000256" key="2">
    <source>
        <dbReference type="ARBA" id="ARBA00022525"/>
    </source>
</evidence>
<evidence type="ECO:0000259" key="6">
    <source>
        <dbReference type="PROSITE" id="PS50847"/>
    </source>
</evidence>
<dbReference type="Proteomes" id="UP000727071">
    <property type="component" value="Unassembled WGS sequence"/>
</dbReference>
<keyword evidence="2" id="KW-0964">Secreted</keyword>
<keyword evidence="5" id="KW-1133">Transmembrane helix</keyword>
<gene>
    <name evidence="7" type="ORF">KII88_02780</name>
</gene>
<feature type="transmembrane region" description="Helical" evidence="5">
    <location>
        <begin position="20"/>
        <end position="38"/>
    </location>
</feature>
<evidence type="ECO:0000313" key="8">
    <source>
        <dbReference type="Proteomes" id="UP000727071"/>
    </source>
</evidence>
<sequence length="45" mass="4866">MTNKNNKKLPDTGEDKNDHTDAIATALITSILGITAIVRKKKGDN</sequence>
<keyword evidence="5" id="KW-0812">Transmembrane</keyword>
<dbReference type="NCBIfam" id="TIGR01167">
    <property type="entry name" value="LPXTG_anchor"/>
    <property type="match status" value="1"/>
</dbReference>
<protein>
    <submittedName>
        <fullName evidence="7">LPXTG cell wall anchor domain-containing protein</fullName>
    </submittedName>
</protein>
<dbReference type="PROSITE" id="PS50847">
    <property type="entry name" value="GRAM_POS_ANCHORING"/>
    <property type="match status" value="1"/>
</dbReference>
<evidence type="ECO:0000256" key="4">
    <source>
        <dbReference type="ARBA" id="ARBA00023088"/>
    </source>
</evidence>
<evidence type="ECO:0000313" key="7">
    <source>
        <dbReference type="EMBL" id="MBZ6015463.1"/>
    </source>
</evidence>
<dbReference type="Pfam" id="PF00746">
    <property type="entry name" value="Gram_pos_anchor"/>
    <property type="match status" value="1"/>
</dbReference>
<dbReference type="InterPro" id="IPR019931">
    <property type="entry name" value="LPXTG_anchor"/>
</dbReference>
<accession>A0AB35FYC9</accession>
<dbReference type="RefSeq" id="WP_224131591.1">
    <property type="nucleotide sequence ID" value="NZ_JAHBFV010000007.1"/>
</dbReference>
<name>A0AB35FYC9_LEUGE</name>
<evidence type="ECO:0000256" key="1">
    <source>
        <dbReference type="ARBA" id="ARBA00022512"/>
    </source>
</evidence>
<proteinExistence type="predicted"/>
<keyword evidence="3" id="KW-0732">Signal</keyword>
<keyword evidence="4" id="KW-0572">Peptidoglycan-anchor</keyword>
<reference evidence="7" key="1">
    <citation type="submission" date="2021-05" db="EMBL/GenBank/DDBJ databases">
        <title>Pangenome of Leuconostoc gelidum warrants species status for Leuconostoc gelidum subsp. gasicomitatum.</title>
        <authorList>
            <person name="Johansson P."/>
            <person name="Sade E."/>
            <person name="Hultman J."/>
            <person name="Auvinen P."/>
            <person name="Bjorkroth J."/>
        </authorList>
    </citation>
    <scope>NUCLEOTIDE SEQUENCE</scope>
    <source>
        <strain evidence="7">C220d</strain>
    </source>
</reference>